<dbReference type="Pfam" id="PF01370">
    <property type="entry name" value="Epimerase"/>
    <property type="match status" value="1"/>
</dbReference>
<dbReference type="Gene3D" id="3.40.50.720">
    <property type="entry name" value="NAD(P)-binding Rossmann-like Domain"/>
    <property type="match status" value="1"/>
</dbReference>
<dbReference type="CDD" id="cd05256">
    <property type="entry name" value="UDP_AE_SDR_e"/>
    <property type="match status" value="1"/>
</dbReference>
<dbReference type="KEGG" id="osu:NT6N_01700"/>
<comment type="similarity">
    <text evidence="1">Belongs to the NAD(P)-dependent epimerase/dehydratase family.</text>
</comment>
<name>A0AAT9FGM0_9BACT</name>
<reference evidence="3" key="1">
    <citation type="submission" date="2024-07" db="EMBL/GenBank/DDBJ databases">
        <title>Complete genome sequence of Verrucomicrobiaceae bacterium NT6N.</title>
        <authorList>
            <person name="Huang C."/>
            <person name="Takami H."/>
            <person name="Hamasaki K."/>
        </authorList>
    </citation>
    <scope>NUCLEOTIDE SEQUENCE</scope>
    <source>
        <strain evidence="3">NT6N</strain>
    </source>
</reference>
<evidence type="ECO:0000259" key="2">
    <source>
        <dbReference type="Pfam" id="PF01370"/>
    </source>
</evidence>
<dbReference type="SUPFAM" id="SSF51735">
    <property type="entry name" value="NAD(P)-binding Rossmann-fold domains"/>
    <property type="match status" value="1"/>
</dbReference>
<dbReference type="Gene3D" id="3.90.25.10">
    <property type="entry name" value="UDP-galactose 4-epimerase, domain 1"/>
    <property type="match status" value="1"/>
</dbReference>
<evidence type="ECO:0000256" key="1">
    <source>
        <dbReference type="ARBA" id="ARBA00007637"/>
    </source>
</evidence>
<sequence length="311" mass="33840">MKILVTGGAGFIGSHIVEHFQGKADEIRVLDNLRTGYLHNLEGLEHTFIEGSITDRELVKKAVEGVDYIFHMAAMVSVPESMSKPAECVEINVNGLLNVLEEASDAGVKKLVFASSAANYGNNPTVPKVETMYPEPKSPYAITKLDGEYYLEMFRTEGKLETTSVRFFNVFGPRQDPKGAYAAAVPIFIEKAVKGEDITVYGDGEQTRDFIYVKDIVGALVFAATTDGVHGTYNAGYGGQITINDLANNILESAGTDAKLIHGPERAGDVKHSRASSDKLRAAGWKPQHTLEEGLAATFEFFRNKVASQNS</sequence>
<dbReference type="PANTHER" id="PTHR43000">
    <property type="entry name" value="DTDP-D-GLUCOSE 4,6-DEHYDRATASE-RELATED"/>
    <property type="match status" value="1"/>
</dbReference>
<protein>
    <submittedName>
        <fullName evidence="3">dTDP-glucose 4,6-dehydratase</fullName>
    </submittedName>
</protein>
<dbReference type="InterPro" id="IPR001509">
    <property type="entry name" value="Epimerase_deHydtase"/>
</dbReference>
<organism evidence="3">
    <name type="scientific">Oceaniferula spumae</name>
    <dbReference type="NCBI Taxonomy" id="2979115"/>
    <lineage>
        <taxon>Bacteria</taxon>
        <taxon>Pseudomonadati</taxon>
        <taxon>Verrucomicrobiota</taxon>
        <taxon>Verrucomicrobiia</taxon>
        <taxon>Verrucomicrobiales</taxon>
        <taxon>Verrucomicrobiaceae</taxon>
        <taxon>Oceaniferula</taxon>
    </lineage>
</organism>
<proteinExistence type="inferred from homology"/>
<gene>
    <name evidence="3" type="ORF">NT6N_01700</name>
</gene>
<dbReference type="AlphaFoldDB" id="A0AAT9FGM0"/>
<accession>A0AAT9FGM0</accession>
<evidence type="ECO:0000313" key="3">
    <source>
        <dbReference type="EMBL" id="BDS05130.1"/>
    </source>
</evidence>
<feature type="domain" description="NAD-dependent epimerase/dehydratase" evidence="2">
    <location>
        <begin position="3"/>
        <end position="236"/>
    </location>
</feature>
<dbReference type="EMBL" id="AP026866">
    <property type="protein sequence ID" value="BDS05130.1"/>
    <property type="molecule type" value="Genomic_DNA"/>
</dbReference>
<dbReference type="InterPro" id="IPR036291">
    <property type="entry name" value="NAD(P)-bd_dom_sf"/>
</dbReference>